<dbReference type="AlphaFoldDB" id="A0A7C8YHS4"/>
<reference evidence="2" key="1">
    <citation type="journal article" date="2013" name="J. Plant Res.">
        <title>Effect of fungi and light on seed germination of three Opuntia species from semiarid lands of central Mexico.</title>
        <authorList>
            <person name="Delgado-Sanchez P."/>
            <person name="Jimenez-Bremont J.F."/>
            <person name="Guerrero-Gonzalez Mde L."/>
            <person name="Flores J."/>
        </authorList>
    </citation>
    <scope>NUCLEOTIDE SEQUENCE</scope>
    <source>
        <tissue evidence="2">Cladode</tissue>
    </source>
</reference>
<feature type="transmembrane region" description="Helical" evidence="1">
    <location>
        <begin position="51"/>
        <end position="80"/>
    </location>
</feature>
<evidence type="ECO:0000313" key="2">
    <source>
        <dbReference type="EMBL" id="MBA4618578.1"/>
    </source>
</evidence>
<protein>
    <submittedName>
        <fullName evidence="2">Uncharacterized protein</fullName>
    </submittedName>
</protein>
<reference evidence="2" key="2">
    <citation type="submission" date="2020-07" db="EMBL/GenBank/DDBJ databases">
        <authorList>
            <person name="Vera ALvarez R."/>
            <person name="Arias-Moreno D.M."/>
            <person name="Jimenez-Jacinto V."/>
            <person name="Jimenez-Bremont J.F."/>
            <person name="Swaminathan K."/>
            <person name="Moose S.P."/>
            <person name="Guerrero-Gonzalez M.L."/>
            <person name="Marino-Ramirez L."/>
            <person name="Landsman D."/>
            <person name="Rodriguez-Kessler M."/>
            <person name="Delgado-Sanchez P."/>
        </authorList>
    </citation>
    <scope>NUCLEOTIDE SEQUENCE</scope>
    <source>
        <tissue evidence="2">Cladode</tissue>
    </source>
</reference>
<sequence>MAGVSHCILVTHVSLVLFFSLSSRMLCVVFKVPLDRFLCGRYDDSSSYYCYFVYLLHQALLIVVILAGLSSVFFGFYFHSGYPGCLPLLFPWVRFLYSLKSLLRGGWVIMSYPLVLCVAPFWSG</sequence>
<keyword evidence="1" id="KW-0812">Transmembrane</keyword>
<keyword evidence="1" id="KW-0472">Membrane</keyword>
<accession>A0A7C8YHS4</accession>
<name>A0A7C8YHS4_OPUST</name>
<feature type="transmembrane region" description="Helical" evidence="1">
    <location>
        <begin position="101"/>
        <end position="122"/>
    </location>
</feature>
<proteinExistence type="predicted"/>
<keyword evidence="1" id="KW-1133">Transmembrane helix</keyword>
<evidence type="ECO:0000256" key="1">
    <source>
        <dbReference type="SAM" id="Phobius"/>
    </source>
</evidence>
<organism evidence="2">
    <name type="scientific">Opuntia streptacantha</name>
    <name type="common">Prickly pear cactus</name>
    <name type="synonym">Opuntia cardona</name>
    <dbReference type="NCBI Taxonomy" id="393608"/>
    <lineage>
        <taxon>Eukaryota</taxon>
        <taxon>Viridiplantae</taxon>
        <taxon>Streptophyta</taxon>
        <taxon>Embryophyta</taxon>
        <taxon>Tracheophyta</taxon>
        <taxon>Spermatophyta</taxon>
        <taxon>Magnoliopsida</taxon>
        <taxon>eudicotyledons</taxon>
        <taxon>Gunneridae</taxon>
        <taxon>Pentapetalae</taxon>
        <taxon>Caryophyllales</taxon>
        <taxon>Cactineae</taxon>
        <taxon>Cactaceae</taxon>
        <taxon>Opuntioideae</taxon>
        <taxon>Opuntia</taxon>
    </lineage>
</organism>
<dbReference type="EMBL" id="GISG01021267">
    <property type="protein sequence ID" value="MBA4618578.1"/>
    <property type="molecule type" value="Transcribed_RNA"/>
</dbReference>